<accession>A0A9Q3DPU3</accession>
<reference evidence="1" key="1">
    <citation type="submission" date="2021-03" db="EMBL/GenBank/DDBJ databases">
        <title>Draft genome sequence of rust myrtle Austropuccinia psidii MF-1, a brazilian biotype.</title>
        <authorList>
            <person name="Quecine M.C."/>
            <person name="Pachon D.M.R."/>
            <person name="Bonatelli M.L."/>
            <person name="Correr F.H."/>
            <person name="Franceschini L.M."/>
            <person name="Leite T.F."/>
            <person name="Margarido G.R.A."/>
            <person name="Almeida C.A."/>
            <person name="Ferrarezi J.A."/>
            <person name="Labate C.A."/>
        </authorList>
    </citation>
    <scope>NUCLEOTIDE SEQUENCE</scope>
    <source>
        <strain evidence="1">MF-1</strain>
    </source>
</reference>
<proteinExistence type="predicted"/>
<keyword evidence="2" id="KW-1185">Reference proteome</keyword>
<dbReference type="AlphaFoldDB" id="A0A9Q3DPU3"/>
<name>A0A9Q3DPU3_9BASI</name>
<dbReference type="EMBL" id="AVOT02019752">
    <property type="protein sequence ID" value="MBW0507510.1"/>
    <property type="molecule type" value="Genomic_DNA"/>
</dbReference>
<evidence type="ECO:0000313" key="2">
    <source>
        <dbReference type="Proteomes" id="UP000765509"/>
    </source>
</evidence>
<gene>
    <name evidence="1" type="ORF">O181_047225</name>
</gene>
<protein>
    <submittedName>
        <fullName evidence="1">Uncharacterized protein</fullName>
    </submittedName>
</protein>
<evidence type="ECO:0000313" key="1">
    <source>
        <dbReference type="EMBL" id="MBW0507510.1"/>
    </source>
</evidence>
<sequence>MSEFMIHKENLRLYGGEWEPSVKRRTTEKSSAEDIVNILEVTTRARIGCSRMNIKTRLQEPCKYSLHKKPQLNSNNMRYKSEDTIIKCHIVQSTPHLSNTCPKRGKINEIDIWKEPDVEKDDEENSDHKSSKFSVFSKYIENINFKF</sequence>
<comment type="caution">
    <text evidence="1">The sequence shown here is derived from an EMBL/GenBank/DDBJ whole genome shotgun (WGS) entry which is preliminary data.</text>
</comment>
<dbReference type="Proteomes" id="UP000765509">
    <property type="component" value="Unassembled WGS sequence"/>
</dbReference>
<organism evidence="1 2">
    <name type="scientific">Austropuccinia psidii MF-1</name>
    <dbReference type="NCBI Taxonomy" id="1389203"/>
    <lineage>
        <taxon>Eukaryota</taxon>
        <taxon>Fungi</taxon>
        <taxon>Dikarya</taxon>
        <taxon>Basidiomycota</taxon>
        <taxon>Pucciniomycotina</taxon>
        <taxon>Pucciniomycetes</taxon>
        <taxon>Pucciniales</taxon>
        <taxon>Sphaerophragmiaceae</taxon>
        <taxon>Austropuccinia</taxon>
    </lineage>
</organism>